<comment type="caution">
    <text evidence="3">The sequence shown here is derived from an EMBL/GenBank/DDBJ whole genome shotgun (WGS) entry which is preliminary data.</text>
</comment>
<feature type="region of interest" description="Disordered" evidence="1">
    <location>
        <begin position="67"/>
        <end position="170"/>
    </location>
</feature>
<name>A0ABQ6N8D8_9STRA</name>
<gene>
    <name evidence="3" type="ORF">TeGR_g11450</name>
</gene>
<accession>A0ABQ6N8D8</accession>
<proteinExistence type="predicted"/>
<feature type="compositionally biased region" description="Low complexity" evidence="1">
    <location>
        <begin position="195"/>
        <end position="210"/>
    </location>
</feature>
<evidence type="ECO:0000256" key="1">
    <source>
        <dbReference type="SAM" id="MobiDB-lite"/>
    </source>
</evidence>
<keyword evidence="2" id="KW-0812">Transmembrane</keyword>
<keyword evidence="2" id="KW-0472">Membrane</keyword>
<evidence type="ECO:0000313" key="3">
    <source>
        <dbReference type="EMBL" id="GMI42597.1"/>
    </source>
</evidence>
<feature type="compositionally biased region" description="Basic residues" evidence="1">
    <location>
        <begin position="134"/>
        <end position="144"/>
    </location>
</feature>
<feature type="compositionally biased region" description="Acidic residues" evidence="1">
    <location>
        <begin position="93"/>
        <end position="128"/>
    </location>
</feature>
<evidence type="ECO:0000256" key="2">
    <source>
        <dbReference type="SAM" id="Phobius"/>
    </source>
</evidence>
<keyword evidence="4" id="KW-1185">Reference proteome</keyword>
<feature type="transmembrane region" description="Helical" evidence="2">
    <location>
        <begin position="24"/>
        <end position="45"/>
    </location>
</feature>
<keyword evidence="2" id="KW-1133">Transmembrane helix</keyword>
<dbReference type="EMBL" id="BRYB01001078">
    <property type="protein sequence ID" value="GMI42597.1"/>
    <property type="molecule type" value="Genomic_DNA"/>
</dbReference>
<reference evidence="3 4" key="1">
    <citation type="journal article" date="2023" name="Commun. Biol.">
        <title>Genome analysis of Parmales, the sister group of diatoms, reveals the evolutionary specialization of diatoms from phago-mixotrophs to photoautotrophs.</title>
        <authorList>
            <person name="Ban H."/>
            <person name="Sato S."/>
            <person name="Yoshikawa S."/>
            <person name="Yamada K."/>
            <person name="Nakamura Y."/>
            <person name="Ichinomiya M."/>
            <person name="Sato N."/>
            <person name="Blanc-Mathieu R."/>
            <person name="Endo H."/>
            <person name="Kuwata A."/>
            <person name="Ogata H."/>
        </authorList>
    </citation>
    <scope>NUCLEOTIDE SEQUENCE [LARGE SCALE GENOMIC DNA]</scope>
</reference>
<dbReference type="Proteomes" id="UP001165060">
    <property type="component" value="Unassembled WGS sequence"/>
</dbReference>
<evidence type="ECO:0000313" key="4">
    <source>
        <dbReference type="Proteomes" id="UP001165060"/>
    </source>
</evidence>
<sequence>MLDDPLDFEAPPSRSPLRKLRRPLYLVPVLLLSLLCVVQVSLFTARVLRPSAAPDFSVRAARQKALGAVPKKRGGGGKRKPGKELAQLKGEGEAAEGEAAEGEAAEGDAEGDADVEAEGDGDVEAEGDAEAKTHKPRKPKRPKNKPAPLAGAEGGRRRSKTAKSEEVVNGGKVIWENGTHQITTVVEAKTPSPTPAATRTASPTPSATTPSPTPSPTSDKSSLITSLKNKLASVTSPDSYTTSGTTSPAEKLTVSIIGVGALFGGAIAARFLRRKGAMRSCIENEAYDDLLADGGTVASADGTADRYDGTMSGRILHVFVPLMNSPGCDTTVTLTLLLLLPHARTLLYTLLSWAQWHSRLQQ</sequence>
<protein>
    <submittedName>
        <fullName evidence="3">Uncharacterized protein</fullName>
    </submittedName>
</protein>
<feature type="region of interest" description="Disordered" evidence="1">
    <location>
        <begin position="187"/>
        <end position="225"/>
    </location>
</feature>
<organism evidence="3 4">
    <name type="scientific">Tetraparma gracilis</name>
    <dbReference type="NCBI Taxonomy" id="2962635"/>
    <lineage>
        <taxon>Eukaryota</taxon>
        <taxon>Sar</taxon>
        <taxon>Stramenopiles</taxon>
        <taxon>Ochrophyta</taxon>
        <taxon>Bolidophyceae</taxon>
        <taxon>Parmales</taxon>
        <taxon>Triparmaceae</taxon>
        <taxon>Tetraparma</taxon>
    </lineage>
</organism>
<feature type="compositionally biased region" description="Basic residues" evidence="1">
    <location>
        <begin position="70"/>
        <end position="81"/>
    </location>
</feature>